<evidence type="ECO:0000256" key="1">
    <source>
        <dbReference type="SAM" id="MobiDB-lite"/>
    </source>
</evidence>
<dbReference type="GeneID" id="27310004"/>
<feature type="compositionally biased region" description="Acidic residues" evidence="1">
    <location>
        <begin position="282"/>
        <end position="292"/>
    </location>
</feature>
<dbReference type="InParanoid" id="A0A0D1Z2I6"/>
<feature type="domain" description="Domain of unknown function at the cortex 1" evidence="2">
    <location>
        <begin position="9"/>
        <end position="275"/>
    </location>
</feature>
<proteinExistence type="predicted"/>
<dbReference type="Proteomes" id="UP000053259">
    <property type="component" value="Unassembled WGS sequence"/>
</dbReference>
<dbReference type="RefSeq" id="XP_016217031.1">
    <property type="nucleotide sequence ID" value="XM_016355015.1"/>
</dbReference>
<accession>A0A0D1Z2I6</accession>
<keyword evidence="4" id="KW-1185">Reference proteome</keyword>
<organism evidence="3 4">
    <name type="scientific">Verruconis gallopava</name>
    <dbReference type="NCBI Taxonomy" id="253628"/>
    <lineage>
        <taxon>Eukaryota</taxon>
        <taxon>Fungi</taxon>
        <taxon>Dikarya</taxon>
        <taxon>Ascomycota</taxon>
        <taxon>Pezizomycotina</taxon>
        <taxon>Dothideomycetes</taxon>
        <taxon>Pleosporomycetidae</taxon>
        <taxon>Venturiales</taxon>
        <taxon>Sympoventuriaceae</taxon>
        <taxon>Verruconis</taxon>
    </lineage>
</organism>
<reference evidence="3 4" key="1">
    <citation type="submission" date="2015-01" db="EMBL/GenBank/DDBJ databases">
        <title>The Genome Sequence of Ochroconis gallopava CBS43764.</title>
        <authorList>
            <consortium name="The Broad Institute Genomics Platform"/>
            <person name="Cuomo C."/>
            <person name="de Hoog S."/>
            <person name="Gorbushina A."/>
            <person name="Stielow B."/>
            <person name="Teixiera M."/>
            <person name="Abouelleil A."/>
            <person name="Chapman S.B."/>
            <person name="Priest M."/>
            <person name="Young S.K."/>
            <person name="Wortman J."/>
            <person name="Nusbaum C."/>
            <person name="Birren B."/>
        </authorList>
    </citation>
    <scope>NUCLEOTIDE SEQUENCE [LARGE SCALE GENOMIC DNA]</scope>
    <source>
        <strain evidence="3 4">CBS 43764</strain>
    </source>
</reference>
<evidence type="ECO:0000259" key="2">
    <source>
        <dbReference type="Pfam" id="PF08588"/>
    </source>
</evidence>
<sequence length="306" mass="34815">MADPSLYQLKVTGGPDYKDQREIKVNTAESLNFSSQHLDVRVYVRVKEFRGLPKGSPSDCSYFKHPAHTNDRYSISFTFVPKSTINGDDLVFGNDFDHPIRDRLPPLFDKAFSIVKGWIDPGLYGDPYADEPYLYGPLLSSVNVLRIGQKTPSSNEKTPEVEAEEELEDSGPVIEEGADDEEGEDIRSKYGIPALNTARQKHFLNEENRKVFEFEQGRTYGCDFFNPYLDFNKFALRLPLGFTLSILGHWDGQPLRYVLRNRKTDEVLFVVNIALIPSENEVVVDDDDDQESEEVKATEAEDEDLD</sequence>
<dbReference type="PANTHER" id="PTHR34826:SF2">
    <property type="entry name" value="UPF0590 PROTEIN C409.17C"/>
    <property type="match status" value="1"/>
</dbReference>
<feature type="region of interest" description="Disordered" evidence="1">
    <location>
        <begin position="282"/>
        <end position="306"/>
    </location>
</feature>
<name>A0A0D1Z2I6_9PEZI</name>
<dbReference type="STRING" id="253628.A0A0D1Z2I6"/>
<evidence type="ECO:0000313" key="3">
    <source>
        <dbReference type="EMBL" id="KIW07162.1"/>
    </source>
</evidence>
<dbReference type="HOGENOM" id="CLU_047849_0_1_1"/>
<dbReference type="VEuPathDB" id="FungiDB:PV09_02031"/>
<gene>
    <name evidence="3" type="ORF">PV09_02031</name>
</gene>
<dbReference type="Pfam" id="PF08588">
    <property type="entry name" value="Duc1"/>
    <property type="match status" value="1"/>
</dbReference>
<dbReference type="EMBL" id="KN847533">
    <property type="protein sequence ID" value="KIW07162.1"/>
    <property type="molecule type" value="Genomic_DNA"/>
</dbReference>
<dbReference type="AlphaFoldDB" id="A0A0D1Z2I6"/>
<dbReference type="InterPro" id="IPR013897">
    <property type="entry name" value="Duc1"/>
</dbReference>
<protein>
    <recommendedName>
        <fullName evidence="2">Domain of unknown function at the cortex 1 domain-containing protein</fullName>
    </recommendedName>
</protein>
<evidence type="ECO:0000313" key="4">
    <source>
        <dbReference type="Proteomes" id="UP000053259"/>
    </source>
</evidence>
<feature type="region of interest" description="Disordered" evidence="1">
    <location>
        <begin position="150"/>
        <end position="183"/>
    </location>
</feature>
<dbReference type="PANTHER" id="PTHR34826">
    <property type="entry name" value="UPF0590 PROTEIN C409.17C"/>
    <property type="match status" value="1"/>
</dbReference>
<dbReference type="OrthoDB" id="2119945at2759"/>